<dbReference type="Proteomes" id="UP001314181">
    <property type="component" value="Unassembled WGS sequence"/>
</dbReference>
<accession>A0ABP0ERH9</accession>
<evidence type="ECO:0000313" key="2">
    <source>
        <dbReference type="Proteomes" id="UP001314181"/>
    </source>
</evidence>
<comment type="caution">
    <text evidence="1">The sequence shown here is derived from an EMBL/GenBank/DDBJ whole genome shotgun (WGS) entry which is preliminary data.</text>
</comment>
<organism evidence="1 2">
    <name type="scientific">Candidatus Xenohaliotis californiensis</name>
    <dbReference type="NCBI Taxonomy" id="84677"/>
    <lineage>
        <taxon>Bacteria</taxon>
        <taxon>Pseudomonadati</taxon>
        <taxon>Pseudomonadota</taxon>
        <taxon>Alphaproteobacteria</taxon>
        <taxon>Rickettsiales</taxon>
        <taxon>Anaplasmataceae</taxon>
        <taxon>Candidatus Xenohaliotis</taxon>
    </lineage>
</organism>
<keyword evidence="2" id="KW-1185">Reference proteome</keyword>
<proteinExistence type="predicted"/>
<sequence>MLIMKTKKYLSKFRFLYKITDRELLNRLLKHIGMSLLSFGGMKGI</sequence>
<name>A0ABP0ERH9_9RICK</name>
<dbReference type="EMBL" id="CAWVOK010000002">
    <property type="protein sequence ID" value="CAK8162295.1"/>
    <property type="molecule type" value="Genomic_DNA"/>
</dbReference>
<gene>
    <name evidence="1" type="ORF">CAXC1_110003</name>
</gene>
<reference evidence="1 2" key="1">
    <citation type="submission" date="2024-01" db="EMBL/GenBank/DDBJ databases">
        <authorList>
            <person name="Kunselman E."/>
        </authorList>
    </citation>
    <scope>NUCLEOTIDE SEQUENCE [LARGE SCALE GENOMIC DNA]</scope>
    <source>
        <strain evidence="1">2 abalone samples</strain>
    </source>
</reference>
<protein>
    <submittedName>
        <fullName evidence="1">Uncharacterized protein</fullName>
    </submittedName>
</protein>
<evidence type="ECO:0000313" key="1">
    <source>
        <dbReference type="EMBL" id="CAK8162295.1"/>
    </source>
</evidence>